<dbReference type="PANTHER" id="PTHR12128:SF66">
    <property type="entry name" value="4-HYDROXY-2-OXOGLUTARATE ALDOLASE, MITOCHONDRIAL"/>
    <property type="match status" value="1"/>
</dbReference>
<dbReference type="Pfam" id="PF00701">
    <property type="entry name" value="DHDPS"/>
    <property type="match status" value="1"/>
</dbReference>
<comment type="caution">
    <text evidence="4">The sequence shown here is derived from an EMBL/GenBank/DDBJ whole genome shotgun (WGS) entry which is preliminary data.</text>
</comment>
<dbReference type="Gene3D" id="3.20.20.70">
    <property type="entry name" value="Aldolase class I"/>
    <property type="match status" value="1"/>
</dbReference>
<dbReference type="PIRSF" id="PIRSF001365">
    <property type="entry name" value="DHDPS"/>
    <property type="match status" value="1"/>
</dbReference>
<reference evidence="4 5" key="1">
    <citation type="submission" date="2021-12" db="EMBL/GenBank/DDBJ databases">
        <title>Siccirubricoccus leaddurans sp. nov., a high concentration Zn2+ tolerance bacterium.</title>
        <authorList>
            <person name="Cao Y."/>
        </authorList>
    </citation>
    <scope>NUCLEOTIDE SEQUENCE [LARGE SCALE GENOMIC DNA]</scope>
    <source>
        <strain evidence="4 5">KC 17139</strain>
    </source>
</reference>
<accession>A0ABT1D0N4</accession>
<dbReference type="EMBL" id="JAFIRR010000027">
    <property type="protein sequence ID" value="MCO6415471.1"/>
    <property type="molecule type" value="Genomic_DNA"/>
</dbReference>
<dbReference type="Proteomes" id="UP001523392">
    <property type="component" value="Unassembled WGS sequence"/>
</dbReference>
<keyword evidence="2 3" id="KW-0456">Lyase</keyword>
<gene>
    <name evidence="4" type="ORF">JYK14_04675</name>
</gene>
<organism evidence="4 5">
    <name type="scientific">Siccirubricoccus soli</name>
    <dbReference type="NCBI Taxonomy" id="2899147"/>
    <lineage>
        <taxon>Bacteria</taxon>
        <taxon>Pseudomonadati</taxon>
        <taxon>Pseudomonadota</taxon>
        <taxon>Alphaproteobacteria</taxon>
        <taxon>Acetobacterales</taxon>
        <taxon>Roseomonadaceae</taxon>
        <taxon>Siccirubricoccus</taxon>
    </lineage>
</organism>
<dbReference type="SMART" id="SM01130">
    <property type="entry name" value="DHDPS"/>
    <property type="match status" value="1"/>
</dbReference>
<dbReference type="CDD" id="cd00408">
    <property type="entry name" value="DHDPS-like"/>
    <property type="match status" value="1"/>
</dbReference>
<keyword evidence="5" id="KW-1185">Reference proteome</keyword>
<evidence type="ECO:0000313" key="5">
    <source>
        <dbReference type="Proteomes" id="UP001523392"/>
    </source>
</evidence>
<dbReference type="RefSeq" id="WP_252952070.1">
    <property type="nucleotide sequence ID" value="NZ_JAFIRR010000027.1"/>
</dbReference>
<evidence type="ECO:0000256" key="1">
    <source>
        <dbReference type="ARBA" id="ARBA00007592"/>
    </source>
</evidence>
<proteinExistence type="inferred from homology"/>
<dbReference type="InterPro" id="IPR002220">
    <property type="entry name" value="DapA-like"/>
</dbReference>
<dbReference type="SUPFAM" id="SSF51569">
    <property type="entry name" value="Aldolase"/>
    <property type="match status" value="1"/>
</dbReference>
<evidence type="ECO:0000256" key="2">
    <source>
        <dbReference type="ARBA" id="ARBA00023239"/>
    </source>
</evidence>
<dbReference type="PANTHER" id="PTHR12128">
    <property type="entry name" value="DIHYDRODIPICOLINATE SYNTHASE"/>
    <property type="match status" value="1"/>
</dbReference>
<evidence type="ECO:0000313" key="4">
    <source>
        <dbReference type="EMBL" id="MCO6415471.1"/>
    </source>
</evidence>
<evidence type="ECO:0000256" key="3">
    <source>
        <dbReference type="PIRNR" id="PIRNR001365"/>
    </source>
</evidence>
<dbReference type="InterPro" id="IPR013785">
    <property type="entry name" value="Aldolase_TIM"/>
</dbReference>
<comment type="similarity">
    <text evidence="1 3">Belongs to the DapA family.</text>
</comment>
<protein>
    <submittedName>
        <fullName evidence="4">Dihydrodipicolinate synthase family protein</fullName>
    </submittedName>
</protein>
<name>A0ABT1D0N4_9PROT</name>
<sequence>MAARFPGYVPHGVIPAVLLPFQDDLSIDAANYRAHLRDVGTTSGITAITTNAHASEVASCDPEEQERVLDLTLQEIGDRLPVVNGVYADGTLQAVRLAKAAAAGGASALLVFPPGVLARGNAARPDCLADHVRHIAAATDLPLIVFQYPAVTGLTYPLDTLVKLAEEVPTIRAIKDWCNDPALAARHIRVLQGLSRPVNVLSTHSSWLFASLVTGAAGLLSGSGSVIAELQARLFAAVQAGDMHAAQALDARIRPTAEAFYAEPFFDMHNRMKEALVLLGKLPRAVVRPPLKKLTEAEIRRIGQALVEAGLLNTQRLAAE</sequence>